<name>A0A9P7H4G3_9HYPO</name>
<accession>A0A9P7H4G3</accession>
<reference evidence="2" key="1">
    <citation type="submission" date="2021-04" db="EMBL/GenBank/DDBJ databases">
        <title>Draft genome of Fusarium avenaceum strain F156N33, isolated from an atmospheric sample in Virginia.</title>
        <authorList>
            <person name="Yang S."/>
            <person name="Vinatzer B.A."/>
            <person name="Coleman J."/>
        </authorList>
    </citation>
    <scope>NUCLEOTIDE SEQUENCE</scope>
    <source>
        <strain evidence="2">F156N33</strain>
    </source>
</reference>
<sequence length="604" mass="68174">MPPHGTNPDTMEEELDSYPMSDISPEQLDQLTDLLWMDPGVNVTMPDHEWLLDQQARIAKLDKSNRRSKKIRDRLSARLESFTLQHVDNGMPSACLCPFHHGLDRKLIRRLMLLIAAECTQRIQELRTWRQRIVFPASITVWLDRIDAVSGLWFGRDAFNATFGYERASPLNLMVRNKCEACIMSVIGGRPQVLSDLRAHLVLRRDRRIDRGSREPRLLRLVESWISQFDADCRKAIVAGSGVMSEELDKLLVIIKSMKEERPQSNTLSGTSSRTDSRRRSRAHEDDDGHGHHERRSHGHRSGQSYDLENSHGNRHSGLSRDDDEAWMDEDETCQTSIWMDCLMQKQGLSAAQRRRIFEQDMHPALSDYAQSAMGASMGDGLQKNSVSKGKSDRTSILRRQSTLSERDANRSSTFSNPSAVPSPLNINRQLQQLPNPPQSTAGGSDAGTVWESVLVISPPASMVEGPARRRGPIVPNKHDEEGLKATTFADDRAHLEFCERWGLPAIVEPEGEGSATPRPPQALTQQNVDNVSVAAASSVYSSHPGFRRSQENLTATEEREWSGRRNKVSSSRLSHVSARNQPDRGFWDQLRTDREKLLDDEDE</sequence>
<organism evidence="2 3">
    <name type="scientific">Fusarium avenaceum</name>
    <dbReference type="NCBI Taxonomy" id="40199"/>
    <lineage>
        <taxon>Eukaryota</taxon>
        <taxon>Fungi</taxon>
        <taxon>Dikarya</taxon>
        <taxon>Ascomycota</taxon>
        <taxon>Pezizomycotina</taxon>
        <taxon>Sordariomycetes</taxon>
        <taxon>Hypocreomycetidae</taxon>
        <taxon>Hypocreales</taxon>
        <taxon>Nectriaceae</taxon>
        <taxon>Fusarium</taxon>
        <taxon>Fusarium tricinctum species complex</taxon>
    </lineage>
</organism>
<dbReference type="EMBL" id="JAGPUO010000007">
    <property type="protein sequence ID" value="KAG5661613.1"/>
    <property type="molecule type" value="Genomic_DNA"/>
</dbReference>
<feature type="region of interest" description="Disordered" evidence="1">
    <location>
        <begin position="262"/>
        <end position="327"/>
    </location>
</feature>
<comment type="caution">
    <text evidence="2">The sequence shown here is derived from an EMBL/GenBank/DDBJ whole genome shotgun (WGS) entry which is preliminary data.</text>
</comment>
<evidence type="ECO:0000256" key="1">
    <source>
        <dbReference type="SAM" id="MobiDB-lite"/>
    </source>
</evidence>
<evidence type="ECO:0000313" key="2">
    <source>
        <dbReference type="EMBL" id="KAG5661613.1"/>
    </source>
</evidence>
<feature type="region of interest" description="Disordered" evidence="1">
    <location>
        <begin position="539"/>
        <end position="588"/>
    </location>
</feature>
<feature type="compositionally biased region" description="Basic residues" evidence="1">
    <location>
        <begin position="292"/>
        <end position="301"/>
    </location>
</feature>
<proteinExistence type="predicted"/>
<protein>
    <submittedName>
        <fullName evidence="2">Uncharacterized protein</fullName>
    </submittedName>
</protein>
<feature type="compositionally biased region" description="Polar residues" evidence="1">
    <location>
        <begin position="411"/>
        <end position="420"/>
    </location>
</feature>
<feature type="compositionally biased region" description="Basic and acidic residues" evidence="1">
    <location>
        <begin position="275"/>
        <end position="291"/>
    </location>
</feature>
<evidence type="ECO:0000313" key="3">
    <source>
        <dbReference type="Proteomes" id="UP000782241"/>
    </source>
</evidence>
<gene>
    <name evidence="2" type="ORF">KAF25_005735</name>
</gene>
<keyword evidence="3" id="KW-1185">Reference proteome</keyword>
<feature type="region of interest" description="Disordered" evidence="1">
    <location>
        <begin position="377"/>
        <end position="425"/>
    </location>
</feature>
<dbReference type="AlphaFoldDB" id="A0A9P7H4G3"/>
<dbReference type="Proteomes" id="UP000782241">
    <property type="component" value="Unassembled WGS sequence"/>
</dbReference>
<feature type="compositionally biased region" description="Polar residues" evidence="1">
    <location>
        <begin position="569"/>
        <end position="581"/>
    </location>
</feature>